<dbReference type="RefSeq" id="WP_229815463.1">
    <property type="nucleotide sequence ID" value="NZ_BMZP01000016.1"/>
</dbReference>
<sequence>MAGAMAPTIPDDGMAALQAEAAFDDAAATLPAHAQAWPSAGKAWFALFAIVLATFLNFFDQTVFGMLAQRIKQDFALSDEALGFLGGPASVIFFVVVGIPLARLADIYPRRLVLAGGMLATATIMALGGMAQTFGQFVGSRMFLGAGGSAHAPASYSLLADFFPPKKITRAFAVLQLGFIGGTTVGVALGGKLIMALAGMPDPVILGLRVHSWQLILLGEALAGVLAALLLLAIREPARRGQRPAPGASGMAAGAGLGRRVLAFTGLDAMRAIHARGRVYYPLFLGLALAAIETFGLAFWRVPFMIRTYGWNEGRIGMVMAPMLLASSLLGIFLGGVFVEWMAKRHKDANVRCAAILFGLVTICAITAPLMPTGEASLAVMALGGMFGLAGAVPQNAAIQRIAPNEMRGQVTAIYLFMFTFFGAMGSFVVGVVAQRVVGVEAELWKALVITAGALLPIATVSMILAIRPYREEVARLEAQGR</sequence>
<keyword evidence="3 6" id="KW-0812">Transmembrane</keyword>
<evidence type="ECO:0000256" key="5">
    <source>
        <dbReference type="ARBA" id="ARBA00023136"/>
    </source>
</evidence>
<reference evidence="9" key="1">
    <citation type="journal article" date="2019" name="Int. J. Syst. Evol. Microbiol.">
        <title>The Global Catalogue of Microorganisms (GCM) 10K type strain sequencing project: providing services to taxonomists for standard genome sequencing and annotation.</title>
        <authorList>
            <consortium name="The Broad Institute Genomics Platform"/>
            <consortium name="The Broad Institute Genome Sequencing Center for Infectious Disease"/>
            <person name="Wu L."/>
            <person name="Ma J."/>
        </authorList>
    </citation>
    <scope>NUCLEOTIDE SEQUENCE [LARGE SCALE GENOMIC DNA]</scope>
    <source>
        <strain evidence="9">KCTC 42224</strain>
    </source>
</reference>
<evidence type="ECO:0000256" key="4">
    <source>
        <dbReference type="ARBA" id="ARBA00022989"/>
    </source>
</evidence>
<feature type="transmembrane region" description="Helical" evidence="6">
    <location>
        <begin position="172"/>
        <end position="195"/>
    </location>
</feature>
<dbReference type="Gene3D" id="1.20.1250.20">
    <property type="entry name" value="MFS general substrate transporter like domains"/>
    <property type="match status" value="2"/>
</dbReference>
<keyword evidence="4 6" id="KW-1133">Transmembrane helix</keyword>
<dbReference type="EMBL" id="JBHRYE010000039">
    <property type="protein sequence ID" value="MFC3673230.1"/>
    <property type="molecule type" value="Genomic_DNA"/>
</dbReference>
<feature type="domain" description="Major facilitator superfamily (MFS) profile" evidence="7">
    <location>
        <begin position="46"/>
        <end position="471"/>
    </location>
</feature>
<evidence type="ECO:0000256" key="2">
    <source>
        <dbReference type="ARBA" id="ARBA00022448"/>
    </source>
</evidence>
<organism evidence="8 9">
    <name type="scientific">Novosphingobium pokkalii</name>
    <dbReference type="NCBI Taxonomy" id="1770194"/>
    <lineage>
        <taxon>Bacteria</taxon>
        <taxon>Pseudomonadati</taxon>
        <taxon>Pseudomonadota</taxon>
        <taxon>Alphaproteobacteria</taxon>
        <taxon>Sphingomonadales</taxon>
        <taxon>Sphingomonadaceae</taxon>
        <taxon>Novosphingobium</taxon>
    </lineage>
</organism>
<feature type="transmembrane region" description="Helical" evidence="6">
    <location>
        <begin position="320"/>
        <end position="339"/>
    </location>
</feature>
<keyword evidence="9" id="KW-1185">Reference proteome</keyword>
<dbReference type="PROSITE" id="PS50850">
    <property type="entry name" value="MFS"/>
    <property type="match status" value="1"/>
</dbReference>
<keyword evidence="5 6" id="KW-0472">Membrane</keyword>
<dbReference type="SUPFAM" id="SSF103473">
    <property type="entry name" value="MFS general substrate transporter"/>
    <property type="match status" value="1"/>
</dbReference>
<evidence type="ECO:0000259" key="7">
    <source>
        <dbReference type="PROSITE" id="PS50850"/>
    </source>
</evidence>
<evidence type="ECO:0000256" key="3">
    <source>
        <dbReference type="ARBA" id="ARBA00022692"/>
    </source>
</evidence>
<dbReference type="InterPro" id="IPR036259">
    <property type="entry name" value="MFS_trans_sf"/>
</dbReference>
<feature type="transmembrane region" description="Helical" evidence="6">
    <location>
        <begin position="376"/>
        <end position="393"/>
    </location>
</feature>
<protein>
    <submittedName>
        <fullName evidence="8">MFS transporter</fullName>
    </submittedName>
</protein>
<feature type="transmembrane region" description="Helical" evidence="6">
    <location>
        <begin position="444"/>
        <end position="467"/>
    </location>
</feature>
<comment type="subcellular location">
    <subcellularLocation>
        <location evidence="1">Membrane</location>
        <topology evidence="1">Multi-pass membrane protein</topology>
    </subcellularLocation>
</comment>
<dbReference type="Pfam" id="PF07690">
    <property type="entry name" value="MFS_1"/>
    <property type="match status" value="1"/>
</dbReference>
<keyword evidence="2" id="KW-0813">Transport</keyword>
<feature type="transmembrane region" description="Helical" evidence="6">
    <location>
        <begin position="414"/>
        <end position="438"/>
    </location>
</feature>
<accession>A0ABV7V760</accession>
<evidence type="ECO:0000256" key="1">
    <source>
        <dbReference type="ARBA" id="ARBA00004141"/>
    </source>
</evidence>
<evidence type="ECO:0000313" key="8">
    <source>
        <dbReference type="EMBL" id="MFC3673230.1"/>
    </source>
</evidence>
<feature type="transmembrane region" description="Helical" evidence="6">
    <location>
        <begin position="43"/>
        <end position="60"/>
    </location>
</feature>
<feature type="transmembrane region" description="Helical" evidence="6">
    <location>
        <begin position="215"/>
        <end position="234"/>
    </location>
</feature>
<feature type="transmembrane region" description="Helical" evidence="6">
    <location>
        <begin position="113"/>
        <end position="134"/>
    </location>
</feature>
<feature type="transmembrane region" description="Helical" evidence="6">
    <location>
        <begin position="81"/>
        <end position="101"/>
    </location>
</feature>
<dbReference type="InterPro" id="IPR044770">
    <property type="entry name" value="MFS_spinster-like"/>
</dbReference>
<dbReference type="PANTHER" id="PTHR23505">
    <property type="entry name" value="SPINSTER"/>
    <property type="match status" value="1"/>
</dbReference>
<evidence type="ECO:0000313" key="9">
    <source>
        <dbReference type="Proteomes" id="UP001595683"/>
    </source>
</evidence>
<feature type="transmembrane region" description="Helical" evidence="6">
    <location>
        <begin position="279"/>
        <end position="300"/>
    </location>
</feature>
<dbReference type="InterPro" id="IPR020846">
    <property type="entry name" value="MFS_dom"/>
</dbReference>
<name>A0ABV7V760_9SPHN</name>
<dbReference type="Proteomes" id="UP001595683">
    <property type="component" value="Unassembled WGS sequence"/>
</dbReference>
<gene>
    <name evidence="8" type="ORF">ACFOOT_17550</name>
</gene>
<dbReference type="InterPro" id="IPR011701">
    <property type="entry name" value="MFS"/>
</dbReference>
<feature type="transmembrane region" description="Helical" evidence="6">
    <location>
        <begin position="351"/>
        <end position="370"/>
    </location>
</feature>
<evidence type="ECO:0000256" key="6">
    <source>
        <dbReference type="SAM" id="Phobius"/>
    </source>
</evidence>
<proteinExistence type="predicted"/>
<comment type="caution">
    <text evidence="8">The sequence shown here is derived from an EMBL/GenBank/DDBJ whole genome shotgun (WGS) entry which is preliminary data.</text>
</comment>
<dbReference type="PANTHER" id="PTHR23505:SF79">
    <property type="entry name" value="PROTEIN SPINSTER"/>
    <property type="match status" value="1"/>
</dbReference>